<protein>
    <recommendedName>
        <fullName evidence="3">endo-polygalacturonase</fullName>
        <ecNumber evidence="3">3.2.1.15</ecNumber>
    </recommendedName>
</protein>
<dbReference type="GO" id="GO:0004650">
    <property type="term" value="F:polygalacturonase activity"/>
    <property type="evidence" value="ECO:0007669"/>
    <property type="project" value="UniProtKB-EC"/>
</dbReference>
<dbReference type="GO" id="GO:0009830">
    <property type="term" value="P:cell wall modification involved in abscission"/>
    <property type="evidence" value="ECO:0007669"/>
    <property type="project" value="UniProtKB-ARBA"/>
</dbReference>
<gene>
    <name evidence="14" type="ORF">M0R45_030380</name>
</gene>
<evidence type="ECO:0000256" key="2">
    <source>
        <dbReference type="ARBA" id="ARBA00008834"/>
    </source>
</evidence>
<keyword evidence="4" id="KW-0134">Cell wall</keyword>
<dbReference type="SUPFAM" id="SSF51126">
    <property type="entry name" value="Pectin lyase-like"/>
    <property type="match status" value="1"/>
</dbReference>
<evidence type="ECO:0000256" key="8">
    <source>
        <dbReference type="ARBA" id="ARBA00023295"/>
    </source>
</evidence>
<evidence type="ECO:0000256" key="6">
    <source>
        <dbReference type="ARBA" id="ARBA00022729"/>
    </source>
</evidence>
<keyword evidence="13" id="KW-0472">Membrane</keyword>
<reference evidence="14 15" key="1">
    <citation type="journal article" date="2023" name="G3 (Bethesda)">
        <title>A chromosome-length genome assembly and annotation of blackberry (Rubus argutus, cv. 'Hillquist').</title>
        <authorList>
            <person name="Bruna T."/>
            <person name="Aryal R."/>
            <person name="Dudchenko O."/>
            <person name="Sargent D.J."/>
            <person name="Mead D."/>
            <person name="Buti M."/>
            <person name="Cavallini A."/>
            <person name="Hytonen T."/>
            <person name="Andres J."/>
            <person name="Pham M."/>
            <person name="Weisz D."/>
            <person name="Mascagni F."/>
            <person name="Usai G."/>
            <person name="Natali L."/>
            <person name="Bassil N."/>
            <person name="Fernandez G.E."/>
            <person name="Lomsadze A."/>
            <person name="Armour M."/>
            <person name="Olukolu B."/>
            <person name="Poorten T."/>
            <person name="Britton C."/>
            <person name="Davik J."/>
            <person name="Ashrafi H."/>
            <person name="Aiden E.L."/>
            <person name="Borodovsky M."/>
            <person name="Worthington M."/>
        </authorList>
    </citation>
    <scope>NUCLEOTIDE SEQUENCE [LARGE SCALE GENOMIC DNA]</scope>
    <source>
        <strain evidence="14">PI 553951</strain>
    </source>
</reference>
<evidence type="ECO:0000256" key="7">
    <source>
        <dbReference type="ARBA" id="ARBA00022801"/>
    </source>
</evidence>
<dbReference type="FunFam" id="2.160.20.10:FF:000028">
    <property type="entry name" value="Polygalacturonase QRT2"/>
    <property type="match status" value="1"/>
</dbReference>
<name>A0AAW1WB66_RUBAR</name>
<comment type="subcellular location">
    <subcellularLocation>
        <location evidence="1">Secreted</location>
        <location evidence="1">Cell wall</location>
    </subcellularLocation>
</comment>
<evidence type="ECO:0000256" key="4">
    <source>
        <dbReference type="ARBA" id="ARBA00022512"/>
    </source>
</evidence>
<sequence>MALQKYLIPFFIIIINIISFNYSFPENPLENFVDEASGTGYDSQAYPSYLRMIGDGNDIFEDLIKQSRDDVSSLKIFDQAAVSTVNVSDFGAEGDGETDDTEAFEKAWMVACSSDTAAVLVVPQKIYWLKPIRFSGPCESQLTVQILGTLEASDDRSDFSKDGGHWLIFDSVRNLLVDGGGAINGNGKQWWQNSCKIDQSKPCRDAPTALTFYKCKDLIVKNLKIQDAQQIHVSFQKCKNVQASNLSITAPEKSPNTDGIHVTNTQNIHHNLCYSHRDDCISIVSGSENVQASNITCGPGHGISIGSLGAGNSEAIVSEVTVNGAKLMGTTNGVRIKTWQGGSGSASNITFENIEMHNVPTPIIIDQNYCDRKKHCKNRSAVQVENVVYKNIKGTSASDVALKFDCSKSFPCLGIVLQDIKLERQGGKTAKALCNNIDFTIIGVVSPILYS</sequence>
<evidence type="ECO:0000256" key="3">
    <source>
        <dbReference type="ARBA" id="ARBA00012736"/>
    </source>
</evidence>
<dbReference type="EC" id="3.2.1.15" evidence="3"/>
<keyword evidence="9" id="KW-0961">Cell wall biogenesis/degradation</keyword>
<evidence type="ECO:0000313" key="15">
    <source>
        <dbReference type="Proteomes" id="UP001457282"/>
    </source>
</evidence>
<keyword evidence="8 12" id="KW-0326">Glycosidase</keyword>
<dbReference type="PANTHER" id="PTHR31375">
    <property type="match status" value="1"/>
</dbReference>
<dbReference type="EMBL" id="JBEDUW010000006">
    <property type="protein sequence ID" value="KAK9921886.1"/>
    <property type="molecule type" value="Genomic_DNA"/>
</dbReference>
<comment type="similarity">
    <text evidence="2 12">Belongs to the glycosyl hydrolase 28 family.</text>
</comment>
<dbReference type="InterPro" id="IPR000743">
    <property type="entry name" value="Glyco_hydro_28"/>
</dbReference>
<keyword evidence="13" id="KW-0812">Transmembrane</keyword>
<feature type="active site" evidence="11">
    <location>
        <position position="301"/>
    </location>
</feature>
<comment type="catalytic activity">
    <reaction evidence="10">
        <text>(1,4-alpha-D-galacturonosyl)n+m + H2O = (1,4-alpha-D-galacturonosyl)n + (1,4-alpha-D-galacturonosyl)m.</text>
        <dbReference type="EC" id="3.2.1.15"/>
    </reaction>
</comment>
<dbReference type="InterPro" id="IPR011050">
    <property type="entry name" value="Pectin_lyase_fold/virulence"/>
</dbReference>
<dbReference type="Proteomes" id="UP001457282">
    <property type="component" value="Unassembled WGS sequence"/>
</dbReference>
<accession>A0AAW1WB66</accession>
<evidence type="ECO:0000256" key="11">
    <source>
        <dbReference type="PROSITE-ProRule" id="PRU10052"/>
    </source>
</evidence>
<dbReference type="InterPro" id="IPR012334">
    <property type="entry name" value="Pectin_lyas_fold"/>
</dbReference>
<comment type="caution">
    <text evidence="14">The sequence shown here is derived from an EMBL/GenBank/DDBJ whole genome shotgun (WGS) entry which is preliminary data.</text>
</comment>
<keyword evidence="13" id="KW-1133">Transmembrane helix</keyword>
<evidence type="ECO:0000256" key="9">
    <source>
        <dbReference type="ARBA" id="ARBA00023316"/>
    </source>
</evidence>
<keyword evidence="15" id="KW-1185">Reference proteome</keyword>
<dbReference type="PROSITE" id="PS00502">
    <property type="entry name" value="POLYGALACTURONASE"/>
    <property type="match status" value="1"/>
</dbReference>
<dbReference type="GO" id="GO:0010047">
    <property type="term" value="P:fruit dehiscence"/>
    <property type="evidence" value="ECO:0007669"/>
    <property type="project" value="UniProtKB-ARBA"/>
</dbReference>
<keyword evidence="7 12" id="KW-0378">Hydrolase</keyword>
<keyword evidence="5" id="KW-0964">Secreted</keyword>
<organism evidence="14 15">
    <name type="scientific">Rubus argutus</name>
    <name type="common">Southern blackberry</name>
    <dbReference type="NCBI Taxonomy" id="59490"/>
    <lineage>
        <taxon>Eukaryota</taxon>
        <taxon>Viridiplantae</taxon>
        <taxon>Streptophyta</taxon>
        <taxon>Embryophyta</taxon>
        <taxon>Tracheophyta</taxon>
        <taxon>Spermatophyta</taxon>
        <taxon>Magnoliopsida</taxon>
        <taxon>eudicotyledons</taxon>
        <taxon>Gunneridae</taxon>
        <taxon>Pentapetalae</taxon>
        <taxon>rosids</taxon>
        <taxon>fabids</taxon>
        <taxon>Rosales</taxon>
        <taxon>Rosaceae</taxon>
        <taxon>Rosoideae</taxon>
        <taxon>Rosoideae incertae sedis</taxon>
        <taxon>Rubus</taxon>
    </lineage>
</organism>
<evidence type="ECO:0000256" key="10">
    <source>
        <dbReference type="ARBA" id="ARBA00034074"/>
    </source>
</evidence>
<evidence type="ECO:0000256" key="5">
    <source>
        <dbReference type="ARBA" id="ARBA00022525"/>
    </source>
</evidence>
<evidence type="ECO:0000256" key="13">
    <source>
        <dbReference type="SAM" id="Phobius"/>
    </source>
</evidence>
<dbReference type="GO" id="GO:0005975">
    <property type="term" value="P:carbohydrate metabolic process"/>
    <property type="evidence" value="ECO:0007669"/>
    <property type="project" value="InterPro"/>
</dbReference>
<evidence type="ECO:0000256" key="1">
    <source>
        <dbReference type="ARBA" id="ARBA00004191"/>
    </source>
</evidence>
<keyword evidence="6" id="KW-0732">Signal</keyword>
<proteinExistence type="inferred from homology"/>
<dbReference type="Gene3D" id="2.160.20.10">
    <property type="entry name" value="Single-stranded right-handed beta-helix, Pectin lyase-like"/>
    <property type="match status" value="1"/>
</dbReference>
<dbReference type="AlphaFoldDB" id="A0AAW1WB66"/>
<feature type="transmembrane region" description="Helical" evidence="13">
    <location>
        <begin position="7"/>
        <end position="24"/>
    </location>
</feature>
<dbReference type="Pfam" id="PF00295">
    <property type="entry name" value="Glyco_hydro_28"/>
    <property type="match status" value="1"/>
</dbReference>
<evidence type="ECO:0000313" key="14">
    <source>
        <dbReference type="EMBL" id="KAK9921886.1"/>
    </source>
</evidence>
<evidence type="ECO:0000256" key="12">
    <source>
        <dbReference type="RuleBase" id="RU361169"/>
    </source>
</evidence>
<dbReference type="GO" id="GO:0009901">
    <property type="term" value="P:anther dehiscence"/>
    <property type="evidence" value="ECO:0007669"/>
    <property type="project" value="UniProtKB-ARBA"/>
</dbReference>